<evidence type="ECO:0000313" key="2">
    <source>
        <dbReference type="EMBL" id="QKS71721.1"/>
    </source>
</evidence>
<dbReference type="EMBL" id="CP041372">
    <property type="protein sequence ID" value="QKS71668.1"/>
    <property type="molecule type" value="Genomic_DNA"/>
</dbReference>
<dbReference type="RefSeq" id="WP_176009700.1">
    <property type="nucleotide sequence ID" value="NZ_CP041372.2"/>
</dbReference>
<protein>
    <submittedName>
        <fullName evidence="2">Uncharacterized protein</fullName>
    </submittedName>
</protein>
<dbReference type="KEGG" id="psua:FLK61_34140"/>
<evidence type="ECO:0000313" key="3">
    <source>
        <dbReference type="Proteomes" id="UP000318138"/>
    </source>
</evidence>
<dbReference type="KEGG" id="psua:FLK61_33845"/>
<name>A0A859FFE8_9BACI</name>
<dbReference type="Proteomes" id="UP000318138">
    <property type="component" value="Chromosome"/>
</dbReference>
<sequence length="63" mass="7342">MLQIQVKVADMEPVKEIMHQLSDLIEQIEISEFKDENGNQLKTNFHYQKIIEGIKELEGLADE</sequence>
<evidence type="ECO:0000313" key="1">
    <source>
        <dbReference type="EMBL" id="QKS71668.1"/>
    </source>
</evidence>
<accession>A0A859FFE8</accession>
<proteinExistence type="predicted"/>
<dbReference type="AlphaFoldDB" id="A0A859FFE8"/>
<keyword evidence="3" id="KW-1185">Reference proteome</keyword>
<gene>
    <name evidence="1" type="ORF">FLK61_33845</name>
    <name evidence="2" type="ORF">FLK61_34140</name>
</gene>
<organism evidence="2 3">
    <name type="scientific">Paenalkalicoccus suaedae</name>
    <dbReference type="NCBI Taxonomy" id="2592382"/>
    <lineage>
        <taxon>Bacteria</taxon>
        <taxon>Bacillati</taxon>
        <taxon>Bacillota</taxon>
        <taxon>Bacilli</taxon>
        <taxon>Bacillales</taxon>
        <taxon>Bacillaceae</taxon>
        <taxon>Paenalkalicoccus</taxon>
    </lineage>
</organism>
<dbReference type="EMBL" id="CP041372">
    <property type="protein sequence ID" value="QKS71721.1"/>
    <property type="molecule type" value="Genomic_DNA"/>
</dbReference>
<reference evidence="2" key="2">
    <citation type="submission" date="2020-05" db="EMBL/GenBank/DDBJ databases">
        <title>Bacillus alkalisoli sp. nov. isolated from saline soil.</title>
        <authorList>
            <person name="Sun J.-Q."/>
            <person name="Xu L."/>
        </authorList>
    </citation>
    <scope>NUCLEOTIDE SEQUENCE</scope>
    <source>
        <strain evidence="2 3">M4U3P1</strain>
    </source>
</reference>
<reference evidence="3" key="1">
    <citation type="submission" date="2019-07" db="EMBL/GenBank/DDBJ databases">
        <title>Bacillus alkalisoli sp. nov. isolated from saline soil.</title>
        <authorList>
            <person name="Sun J.-Q."/>
            <person name="Xu L."/>
        </authorList>
    </citation>
    <scope>NUCLEOTIDE SEQUENCE [LARGE SCALE GENOMIC DNA]</scope>
    <source>
        <strain evidence="1 3">M4U3P1</strain>
    </source>
</reference>